<reference evidence="3" key="1">
    <citation type="submission" date="2021-02" db="EMBL/GenBank/DDBJ databases">
        <authorList>
            <person name="Palmer J.M."/>
        </authorList>
    </citation>
    <scope>NUCLEOTIDE SEQUENCE</scope>
    <source>
        <strain evidence="3">SCRP23</strain>
    </source>
</reference>
<dbReference type="PANTHER" id="PTHR22980:SF0">
    <property type="entry name" value="CENTROMERE PROTEIN S"/>
    <property type="match status" value="1"/>
</dbReference>
<dbReference type="Proteomes" id="UP000693981">
    <property type="component" value="Unassembled WGS sequence"/>
</dbReference>
<evidence type="ECO:0000313" key="3">
    <source>
        <dbReference type="EMBL" id="KAG7398754.1"/>
    </source>
</evidence>
<dbReference type="CDD" id="cd22919">
    <property type="entry name" value="HFD_CENP-S"/>
    <property type="match status" value="1"/>
</dbReference>
<name>A0A8T1X0N9_9STRA</name>
<organism evidence="3 4">
    <name type="scientific">Phytophthora boehmeriae</name>
    <dbReference type="NCBI Taxonomy" id="109152"/>
    <lineage>
        <taxon>Eukaryota</taxon>
        <taxon>Sar</taxon>
        <taxon>Stramenopiles</taxon>
        <taxon>Oomycota</taxon>
        <taxon>Peronosporomycetes</taxon>
        <taxon>Peronosporales</taxon>
        <taxon>Peronosporaceae</taxon>
        <taxon>Phytophthora</taxon>
    </lineage>
</organism>
<dbReference type="GO" id="GO:0003677">
    <property type="term" value="F:DNA binding"/>
    <property type="evidence" value="ECO:0007669"/>
    <property type="project" value="UniProtKB-KW"/>
</dbReference>
<dbReference type="GO" id="GO:0031297">
    <property type="term" value="P:replication fork processing"/>
    <property type="evidence" value="ECO:0007669"/>
    <property type="project" value="TreeGrafter"/>
</dbReference>
<dbReference type="InterPro" id="IPR029003">
    <property type="entry name" value="CENP-S/Mhf1"/>
</dbReference>
<dbReference type="AlphaFoldDB" id="A0A8T1X0N9"/>
<comment type="caution">
    <text evidence="3">The sequence shown here is derived from an EMBL/GenBank/DDBJ whole genome shotgun (WGS) entry which is preliminary data.</text>
</comment>
<protein>
    <submittedName>
        <fullName evidence="3">Centromere protein S</fullName>
    </submittedName>
</protein>
<evidence type="ECO:0000313" key="4">
    <source>
        <dbReference type="Proteomes" id="UP000693981"/>
    </source>
</evidence>
<proteinExistence type="predicted"/>
<dbReference type="EMBL" id="JAGDFL010000072">
    <property type="protein sequence ID" value="KAG7398754.1"/>
    <property type="molecule type" value="Genomic_DNA"/>
</dbReference>
<keyword evidence="1" id="KW-0238">DNA-binding</keyword>
<accession>A0A8T1X0N9</accession>
<dbReference type="GO" id="GO:0003682">
    <property type="term" value="F:chromatin binding"/>
    <property type="evidence" value="ECO:0007669"/>
    <property type="project" value="TreeGrafter"/>
</dbReference>
<gene>
    <name evidence="3" type="primary">APITD1</name>
    <name evidence="3" type="ORF">PHYBOEH_010497</name>
</gene>
<dbReference type="OrthoDB" id="1872155at2759"/>
<dbReference type="GO" id="GO:0071821">
    <property type="term" value="C:FANCM-MHF complex"/>
    <property type="evidence" value="ECO:0007669"/>
    <property type="project" value="InterPro"/>
</dbReference>
<dbReference type="PANTHER" id="PTHR22980">
    <property type="entry name" value="CORTISTATIN"/>
    <property type="match status" value="1"/>
</dbReference>
<sequence>MENFLESDELRVRQSLLHSVGRICEEEGLPIYYILHTPIYLTSSCIAAQKQQREQLARPRPAMSKEALALLADLVYKQSEVMATELQFFARHANRKMIKPEDVILCARKHPNLTNLLQKYQRENLSSSSTNSKKRRRQSD</sequence>
<dbReference type="Pfam" id="PF15630">
    <property type="entry name" value="CENP-S"/>
    <property type="match status" value="1"/>
</dbReference>
<feature type="region of interest" description="Disordered" evidence="2">
    <location>
        <begin position="120"/>
        <end position="140"/>
    </location>
</feature>
<evidence type="ECO:0000256" key="1">
    <source>
        <dbReference type="ARBA" id="ARBA00023125"/>
    </source>
</evidence>
<keyword evidence="4" id="KW-1185">Reference proteome</keyword>
<evidence type="ECO:0000256" key="2">
    <source>
        <dbReference type="SAM" id="MobiDB-lite"/>
    </source>
</evidence>
<dbReference type="GO" id="GO:0000712">
    <property type="term" value="P:resolution of meiotic recombination intermediates"/>
    <property type="evidence" value="ECO:0007669"/>
    <property type="project" value="TreeGrafter"/>
</dbReference>